<dbReference type="EMBL" id="ASGZ01000052">
    <property type="protein sequence ID" value="ESP87681.1"/>
    <property type="molecule type" value="Genomic_DNA"/>
</dbReference>
<dbReference type="AlphaFoldDB" id="V4GRJ6"/>
<feature type="compositionally biased region" description="Basic and acidic residues" evidence="1">
    <location>
        <begin position="1"/>
        <end position="13"/>
    </location>
</feature>
<name>V4GRJ6_9EURY</name>
<accession>V4GRJ6</accession>
<feature type="region of interest" description="Disordered" evidence="1">
    <location>
        <begin position="1"/>
        <end position="62"/>
    </location>
</feature>
<sequence length="262" mass="28063">MADDPRPDPRAGADPEDGSGPADGSDSTGPLARAAYDRLAAGYDREGASKPSNAHLERPATRSLLPDVSGRTVLDAGCGAGHLADRLADGGAAVVGLDASAAMLGYARGRVPDAGFVRADLGTGLPFDADRFDGVASSLAFHYVREWGPLFAELRRVLRPGGWVVCSVQHPHADFEEYDDSENYHEVERVSAVWESFGERVEVPAYRRPLSAVLDPALAAGFRLDELVEPTPTAAFAEQRPERYAYESTHPNFLCLRFVAPG</sequence>
<keyword evidence="4" id="KW-1185">Reference proteome</keyword>
<dbReference type="OrthoDB" id="57427at2157"/>
<keyword evidence="3" id="KW-0808">Transferase</keyword>
<comment type="caution">
    <text evidence="3">The sequence shown here is derived from an EMBL/GenBank/DDBJ whole genome shotgun (WGS) entry which is preliminary data.</text>
</comment>
<dbReference type="InterPro" id="IPR029063">
    <property type="entry name" value="SAM-dependent_MTases_sf"/>
</dbReference>
<gene>
    <name evidence="3" type="ORF">K933_12710</name>
</gene>
<dbReference type="CDD" id="cd02440">
    <property type="entry name" value="AdoMet_MTases"/>
    <property type="match status" value="1"/>
</dbReference>
<dbReference type="PANTHER" id="PTHR43591">
    <property type="entry name" value="METHYLTRANSFERASE"/>
    <property type="match status" value="1"/>
</dbReference>
<organism evidence="3 4">
    <name type="scientific">Candidatus Halobonum tyrrellensis G22</name>
    <dbReference type="NCBI Taxonomy" id="1324957"/>
    <lineage>
        <taxon>Archaea</taxon>
        <taxon>Methanobacteriati</taxon>
        <taxon>Methanobacteriota</taxon>
        <taxon>Stenosarchaea group</taxon>
        <taxon>Halobacteria</taxon>
        <taxon>Halobacteriales</taxon>
        <taxon>Haloferacaceae</taxon>
        <taxon>Candidatus Halobonum</taxon>
    </lineage>
</organism>
<reference evidence="3 4" key="1">
    <citation type="journal article" date="2013" name="Genome Announc.">
        <title>Draft Genome Sequence of 'Candidatus Halobonum tyrrellensis' Strain G22, Isolated from the Hypersaline Waters of Lake Tyrrell, Australia.</title>
        <authorList>
            <person name="Ugalde J.A."/>
            <person name="Narasingarao P."/>
            <person name="Kuo S."/>
            <person name="Podell S."/>
            <person name="Allen E.E."/>
        </authorList>
    </citation>
    <scope>NUCLEOTIDE SEQUENCE [LARGE SCALE GENOMIC DNA]</scope>
    <source>
        <strain evidence="3 4">G22</strain>
    </source>
</reference>
<dbReference type="InterPro" id="IPR013216">
    <property type="entry name" value="Methyltransf_11"/>
</dbReference>
<evidence type="ECO:0000313" key="3">
    <source>
        <dbReference type="EMBL" id="ESP87681.1"/>
    </source>
</evidence>
<keyword evidence="3" id="KW-0489">Methyltransferase</keyword>
<dbReference type="Pfam" id="PF08241">
    <property type="entry name" value="Methyltransf_11"/>
    <property type="match status" value="1"/>
</dbReference>
<dbReference type="STRING" id="1324957.K933_12710"/>
<evidence type="ECO:0000259" key="2">
    <source>
        <dbReference type="Pfam" id="PF08241"/>
    </source>
</evidence>
<feature type="domain" description="Methyltransferase type 11" evidence="2">
    <location>
        <begin position="74"/>
        <end position="166"/>
    </location>
</feature>
<dbReference type="RefSeq" id="WP_023395117.1">
    <property type="nucleotide sequence ID" value="NZ_ASGZ01000052.1"/>
</dbReference>
<dbReference type="eggNOG" id="arCOG04347">
    <property type="taxonomic scope" value="Archaea"/>
</dbReference>
<evidence type="ECO:0000256" key="1">
    <source>
        <dbReference type="SAM" id="MobiDB-lite"/>
    </source>
</evidence>
<protein>
    <submittedName>
        <fullName evidence="3">Type 11 methyltransferase</fullName>
    </submittedName>
</protein>
<dbReference type="SUPFAM" id="SSF53335">
    <property type="entry name" value="S-adenosyl-L-methionine-dependent methyltransferases"/>
    <property type="match status" value="1"/>
</dbReference>
<dbReference type="GO" id="GO:0032259">
    <property type="term" value="P:methylation"/>
    <property type="evidence" value="ECO:0007669"/>
    <property type="project" value="UniProtKB-KW"/>
</dbReference>
<evidence type="ECO:0000313" key="4">
    <source>
        <dbReference type="Proteomes" id="UP000017840"/>
    </source>
</evidence>
<dbReference type="GO" id="GO:0008757">
    <property type="term" value="F:S-adenosylmethionine-dependent methyltransferase activity"/>
    <property type="evidence" value="ECO:0007669"/>
    <property type="project" value="InterPro"/>
</dbReference>
<dbReference type="Proteomes" id="UP000017840">
    <property type="component" value="Unassembled WGS sequence"/>
</dbReference>
<proteinExistence type="predicted"/>
<dbReference type="Gene3D" id="3.40.50.150">
    <property type="entry name" value="Vaccinia Virus protein VP39"/>
    <property type="match status" value="1"/>
</dbReference>